<comment type="caution">
    <text evidence="11">The sequence shown here is derived from an EMBL/GenBank/DDBJ whole genome shotgun (WGS) entry which is preliminary data.</text>
</comment>
<evidence type="ECO:0000256" key="5">
    <source>
        <dbReference type="ARBA" id="ARBA00022692"/>
    </source>
</evidence>
<evidence type="ECO:0000256" key="3">
    <source>
        <dbReference type="ARBA" id="ARBA00022475"/>
    </source>
</evidence>
<sequence>MSLAGRALQRLLEIITIGLLVVLALLVVTAVTFRYGLNSSLPWYDEVASVLLAWITYYGAALAALRRGHLGFSGLVLSLPLLPRQLLFIFAELVVYAVFIAMAWAGWVVLQVMAGENLVSLDWIPLQFTQSVVPIGCVLFVLAQILSTPAAWARCLAGRDTEAEEIEAEIAKAEEGARQ</sequence>
<dbReference type="GO" id="GO:0005886">
    <property type="term" value="C:plasma membrane"/>
    <property type="evidence" value="ECO:0007669"/>
    <property type="project" value="UniProtKB-SubCell"/>
</dbReference>
<dbReference type="PANTHER" id="PTHR35011">
    <property type="entry name" value="2,3-DIKETO-L-GULONATE TRAP TRANSPORTER SMALL PERMEASE PROTEIN YIAM"/>
    <property type="match status" value="1"/>
</dbReference>
<keyword evidence="12" id="KW-1185">Reference proteome</keyword>
<dbReference type="AlphaFoldDB" id="A0A967C887"/>
<reference evidence="11" key="1">
    <citation type="submission" date="2020-03" db="EMBL/GenBank/DDBJ databases">
        <title>Genome of Pelagibius litoralis DSM 21314T.</title>
        <authorList>
            <person name="Wang G."/>
        </authorList>
    </citation>
    <scope>NUCLEOTIDE SEQUENCE</scope>
    <source>
        <strain evidence="11">DSM 21314</strain>
    </source>
</reference>
<comment type="subunit">
    <text evidence="9">The complex comprises the extracytoplasmic solute receptor protein and the two transmembrane proteins.</text>
</comment>
<keyword evidence="6 9" id="KW-1133">Transmembrane helix</keyword>
<dbReference type="Proteomes" id="UP000761264">
    <property type="component" value="Unassembled WGS sequence"/>
</dbReference>
<feature type="transmembrane region" description="Helical" evidence="9">
    <location>
        <begin position="127"/>
        <end position="146"/>
    </location>
</feature>
<keyword evidence="5 9" id="KW-0812">Transmembrane</keyword>
<evidence type="ECO:0000259" key="10">
    <source>
        <dbReference type="Pfam" id="PF04290"/>
    </source>
</evidence>
<gene>
    <name evidence="11" type="ORF">HBA54_07840</name>
</gene>
<evidence type="ECO:0000256" key="9">
    <source>
        <dbReference type="RuleBase" id="RU369079"/>
    </source>
</evidence>
<dbReference type="RefSeq" id="WP_167223182.1">
    <property type="nucleotide sequence ID" value="NZ_JAAQPH010000005.1"/>
</dbReference>
<dbReference type="PANTHER" id="PTHR35011:SF2">
    <property type="entry name" value="2,3-DIKETO-L-GULONATE TRAP TRANSPORTER SMALL PERMEASE PROTEIN YIAM"/>
    <property type="match status" value="1"/>
</dbReference>
<evidence type="ECO:0000256" key="2">
    <source>
        <dbReference type="ARBA" id="ARBA00022448"/>
    </source>
</evidence>
<dbReference type="EMBL" id="JAAQPH010000005">
    <property type="protein sequence ID" value="NIA68502.1"/>
    <property type="molecule type" value="Genomic_DNA"/>
</dbReference>
<dbReference type="Pfam" id="PF04290">
    <property type="entry name" value="DctQ"/>
    <property type="match status" value="1"/>
</dbReference>
<feature type="domain" description="Tripartite ATP-independent periplasmic transporters DctQ component" evidence="10">
    <location>
        <begin position="23"/>
        <end position="147"/>
    </location>
</feature>
<comment type="function">
    <text evidence="9">Part of the tripartite ATP-independent periplasmic (TRAP) transport system.</text>
</comment>
<dbReference type="GO" id="GO:0015740">
    <property type="term" value="P:C4-dicarboxylate transport"/>
    <property type="evidence" value="ECO:0007669"/>
    <property type="project" value="TreeGrafter"/>
</dbReference>
<evidence type="ECO:0000256" key="6">
    <source>
        <dbReference type="ARBA" id="ARBA00022989"/>
    </source>
</evidence>
<comment type="subcellular location">
    <subcellularLocation>
        <location evidence="1 9">Cell inner membrane</location>
        <topology evidence="1 9">Multi-pass membrane protein</topology>
    </subcellularLocation>
</comment>
<feature type="transmembrane region" description="Helical" evidence="9">
    <location>
        <begin position="12"/>
        <end position="35"/>
    </location>
</feature>
<accession>A0A967C887</accession>
<keyword evidence="4 9" id="KW-0997">Cell inner membrane</keyword>
<evidence type="ECO:0000256" key="4">
    <source>
        <dbReference type="ARBA" id="ARBA00022519"/>
    </source>
</evidence>
<feature type="transmembrane region" description="Helical" evidence="9">
    <location>
        <begin position="86"/>
        <end position="107"/>
    </location>
</feature>
<evidence type="ECO:0000256" key="7">
    <source>
        <dbReference type="ARBA" id="ARBA00023136"/>
    </source>
</evidence>
<dbReference type="InterPro" id="IPR055348">
    <property type="entry name" value="DctQ"/>
</dbReference>
<keyword evidence="3" id="KW-1003">Cell membrane</keyword>
<proteinExistence type="inferred from homology"/>
<keyword evidence="7 9" id="KW-0472">Membrane</keyword>
<evidence type="ECO:0000256" key="1">
    <source>
        <dbReference type="ARBA" id="ARBA00004429"/>
    </source>
</evidence>
<evidence type="ECO:0000313" key="11">
    <source>
        <dbReference type="EMBL" id="NIA68502.1"/>
    </source>
</evidence>
<keyword evidence="2 9" id="KW-0813">Transport</keyword>
<protein>
    <recommendedName>
        <fullName evidence="9">TRAP transporter small permease protein</fullName>
    </recommendedName>
</protein>
<comment type="similarity">
    <text evidence="8 9">Belongs to the TRAP transporter small permease family.</text>
</comment>
<feature type="transmembrane region" description="Helical" evidence="9">
    <location>
        <begin position="47"/>
        <end position="65"/>
    </location>
</feature>
<dbReference type="InterPro" id="IPR007387">
    <property type="entry name" value="TRAP_DctQ"/>
</dbReference>
<dbReference type="GO" id="GO:0022857">
    <property type="term" value="F:transmembrane transporter activity"/>
    <property type="evidence" value="ECO:0007669"/>
    <property type="project" value="UniProtKB-UniRule"/>
</dbReference>
<name>A0A967C887_9PROT</name>
<organism evidence="11 12">
    <name type="scientific">Pelagibius litoralis</name>
    <dbReference type="NCBI Taxonomy" id="374515"/>
    <lineage>
        <taxon>Bacteria</taxon>
        <taxon>Pseudomonadati</taxon>
        <taxon>Pseudomonadota</taxon>
        <taxon>Alphaproteobacteria</taxon>
        <taxon>Rhodospirillales</taxon>
        <taxon>Rhodovibrionaceae</taxon>
        <taxon>Pelagibius</taxon>
    </lineage>
</organism>
<evidence type="ECO:0000313" key="12">
    <source>
        <dbReference type="Proteomes" id="UP000761264"/>
    </source>
</evidence>
<evidence type="ECO:0000256" key="8">
    <source>
        <dbReference type="ARBA" id="ARBA00038436"/>
    </source>
</evidence>